<name>Q6YTY7_ORYSJ</name>
<dbReference type="Proteomes" id="UP000000763">
    <property type="component" value="Chromosome 9"/>
</dbReference>
<accession>Q6YTY7</accession>
<evidence type="ECO:0000313" key="1">
    <source>
        <dbReference type="EMBL" id="BAD17740.1"/>
    </source>
</evidence>
<organism evidence="1 2">
    <name type="scientific">Oryza sativa subsp. japonica</name>
    <name type="common">Rice</name>
    <dbReference type="NCBI Taxonomy" id="39947"/>
    <lineage>
        <taxon>Eukaryota</taxon>
        <taxon>Viridiplantae</taxon>
        <taxon>Streptophyta</taxon>
        <taxon>Embryophyta</taxon>
        <taxon>Tracheophyta</taxon>
        <taxon>Spermatophyta</taxon>
        <taxon>Magnoliopsida</taxon>
        <taxon>Liliopsida</taxon>
        <taxon>Poales</taxon>
        <taxon>Poaceae</taxon>
        <taxon>BOP clade</taxon>
        <taxon>Oryzoideae</taxon>
        <taxon>Oryzeae</taxon>
        <taxon>Oryzinae</taxon>
        <taxon>Oryza</taxon>
        <taxon>Oryza sativa</taxon>
    </lineage>
</organism>
<dbReference type="AlphaFoldDB" id="Q6YTY7"/>
<dbReference type="EMBL" id="AP005884">
    <property type="protein sequence ID" value="BAD17740.1"/>
    <property type="molecule type" value="Genomic_DNA"/>
</dbReference>
<evidence type="ECO:0000313" key="2">
    <source>
        <dbReference type="Proteomes" id="UP000000763"/>
    </source>
</evidence>
<proteinExistence type="predicted"/>
<gene>
    <name evidence="1" type="primary">P0598D02.38</name>
</gene>
<sequence>MATRVGHLVINSPSGYDKFPTHLCDLLSSNKDAAINVIDFKLPLFAFVTISKDVVI</sequence>
<protein>
    <submittedName>
        <fullName evidence="1">Uncharacterized protein</fullName>
    </submittedName>
</protein>
<reference evidence="2" key="1">
    <citation type="journal article" date="2005" name="Nature">
        <title>The map-based sequence of the rice genome.</title>
        <authorList>
            <consortium name="International rice genome sequencing project (IRGSP)"/>
            <person name="Matsumoto T."/>
            <person name="Wu J."/>
            <person name="Kanamori H."/>
            <person name="Katayose Y."/>
            <person name="Fujisawa M."/>
            <person name="Namiki N."/>
            <person name="Mizuno H."/>
            <person name="Yamamoto K."/>
            <person name="Antonio B.A."/>
            <person name="Baba T."/>
            <person name="Sakata K."/>
            <person name="Nagamura Y."/>
            <person name="Aoki H."/>
            <person name="Arikawa K."/>
            <person name="Arita K."/>
            <person name="Bito T."/>
            <person name="Chiden Y."/>
            <person name="Fujitsuka N."/>
            <person name="Fukunaka R."/>
            <person name="Hamada M."/>
            <person name="Harada C."/>
            <person name="Hayashi A."/>
            <person name="Hijishita S."/>
            <person name="Honda M."/>
            <person name="Hosokawa S."/>
            <person name="Ichikawa Y."/>
            <person name="Idonuma A."/>
            <person name="Iijima M."/>
            <person name="Ikeda M."/>
            <person name="Ikeno M."/>
            <person name="Ito K."/>
            <person name="Ito S."/>
            <person name="Ito T."/>
            <person name="Ito Y."/>
            <person name="Ito Y."/>
            <person name="Iwabuchi A."/>
            <person name="Kamiya K."/>
            <person name="Karasawa W."/>
            <person name="Kurita K."/>
            <person name="Katagiri S."/>
            <person name="Kikuta A."/>
            <person name="Kobayashi H."/>
            <person name="Kobayashi N."/>
            <person name="Machita K."/>
            <person name="Maehara T."/>
            <person name="Masukawa M."/>
            <person name="Mizubayashi T."/>
            <person name="Mukai Y."/>
            <person name="Nagasaki H."/>
            <person name="Nagata Y."/>
            <person name="Naito S."/>
            <person name="Nakashima M."/>
            <person name="Nakama Y."/>
            <person name="Nakamichi Y."/>
            <person name="Nakamura M."/>
            <person name="Meguro A."/>
            <person name="Negishi M."/>
            <person name="Ohta I."/>
            <person name="Ohta T."/>
            <person name="Okamoto M."/>
            <person name="Ono N."/>
            <person name="Saji S."/>
            <person name="Sakaguchi M."/>
            <person name="Sakai K."/>
            <person name="Shibata M."/>
            <person name="Shimokawa T."/>
            <person name="Song J."/>
            <person name="Takazaki Y."/>
            <person name="Terasawa K."/>
            <person name="Tsugane M."/>
            <person name="Tsuji K."/>
            <person name="Ueda S."/>
            <person name="Waki K."/>
            <person name="Yamagata H."/>
            <person name="Yamamoto M."/>
            <person name="Yamamoto S."/>
            <person name="Yamane H."/>
            <person name="Yoshiki S."/>
            <person name="Yoshihara R."/>
            <person name="Yukawa K."/>
            <person name="Zhong H."/>
            <person name="Yano M."/>
            <person name="Yuan Q."/>
            <person name="Ouyang S."/>
            <person name="Liu J."/>
            <person name="Jones K.M."/>
            <person name="Gansberger K."/>
            <person name="Moffat K."/>
            <person name="Hill J."/>
            <person name="Bera J."/>
            <person name="Fadrosh D."/>
            <person name="Jin S."/>
            <person name="Johri S."/>
            <person name="Kim M."/>
            <person name="Overton L."/>
            <person name="Reardon M."/>
            <person name="Tsitrin T."/>
            <person name="Vuong H."/>
            <person name="Weaver B."/>
            <person name="Ciecko A."/>
            <person name="Tallon L."/>
            <person name="Jackson J."/>
            <person name="Pai G."/>
            <person name="Aken S.V."/>
            <person name="Utterback T."/>
            <person name="Reidmuller S."/>
            <person name="Feldblyum T."/>
            <person name="Hsiao J."/>
            <person name="Zismann V."/>
            <person name="Iobst S."/>
            <person name="de Vazeille A.R."/>
            <person name="Buell C.R."/>
            <person name="Ying K."/>
            <person name="Li Y."/>
            <person name="Lu T."/>
            <person name="Huang Y."/>
            <person name="Zhao Q."/>
            <person name="Feng Q."/>
            <person name="Zhang L."/>
            <person name="Zhu J."/>
            <person name="Weng Q."/>
            <person name="Mu J."/>
            <person name="Lu Y."/>
            <person name="Fan D."/>
            <person name="Liu Y."/>
            <person name="Guan J."/>
            <person name="Zhang Y."/>
            <person name="Yu S."/>
            <person name="Liu X."/>
            <person name="Zhang Y."/>
            <person name="Hong G."/>
            <person name="Han B."/>
            <person name="Choisne N."/>
            <person name="Demange N."/>
            <person name="Orjeda G."/>
            <person name="Samain S."/>
            <person name="Cattolico L."/>
            <person name="Pelletier E."/>
            <person name="Couloux A."/>
            <person name="Segurens B."/>
            <person name="Wincker P."/>
            <person name="D'Hont A."/>
            <person name="Scarpelli C."/>
            <person name="Weissenbach J."/>
            <person name="Salanoubat M."/>
            <person name="Quetier F."/>
            <person name="Yu Y."/>
            <person name="Kim H.R."/>
            <person name="Rambo T."/>
            <person name="Currie J."/>
            <person name="Collura K."/>
            <person name="Luo M."/>
            <person name="Yang T."/>
            <person name="Ammiraju J.S.S."/>
            <person name="Engler F."/>
            <person name="Soderlund C."/>
            <person name="Wing R.A."/>
            <person name="Palmer L.E."/>
            <person name="de la Bastide M."/>
            <person name="Spiegel L."/>
            <person name="Nascimento L."/>
            <person name="Zutavern T."/>
            <person name="O'Shaughnessy A."/>
            <person name="Dike S."/>
            <person name="Dedhia N."/>
            <person name="Preston R."/>
            <person name="Balija V."/>
            <person name="McCombie W.R."/>
            <person name="Chow T."/>
            <person name="Chen H."/>
            <person name="Chung M."/>
            <person name="Chen C."/>
            <person name="Shaw J."/>
            <person name="Wu H."/>
            <person name="Hsiao K."/>
            <person name="Chao Y."/>
            <person name="Chu M."/>
            <person name="Cheng C."/>
            <person name="Hour A."/>
            <person name="Lee P."/>
            <person name="Lin S."/>
            <person name="Lin Y."/>
            <person name="Liou J."/>
            <person name="Liu S."/>
            <person name="Hsing Y."/>
            <person name="Raghuvanshi S."/>
            <person name="Mohanty A."/>
            <person name="Bharti A.K."/>
            <person name="Gaur A."/>
            <person name="Gupta V."/>
            <person name="Kumar D."/>
            <person name="Ravi V."/>
            <person name="Vij S."/>
            <person name="Kapur A."/>
            <person name="Khurana P."/>
            <person name="Khurana P."/>
            <person name="Khurana J.P."/>
            <person name="Tyagi A.K."/>
            <person name="Gaikwad K."/>
            <person name="Singh A."/>
            <person name="Dalal V."/>
            <person name="Srivastava S."/>
            <person name="Dixit A."/>
            <person name="Pal A.K."/>
            <person name="Ghazi I.A."/>
            <person name="Yadav M."/>
            <person name="Pandit A."/>
            <person name="Bhargava A."/>
            <person name="Sureshbabu K."/>
            <person name="Batra K."/>
            <person name="Sharma T.R."/>
            <person name="Mohapatra T."/>
            <person name="Singh N.K."/>
            <person name="Messing J."/>
            <person name="Nelson A.B."/>
            <person name="Fuks G."/>
            <person name="Kavchok S."/>
            <person name="Keizer G."/>
            <person name="Linton E."/>
            <person name="Llaca V."/>
            <person name="Song R."/>
            <person name="Tanyolac B."/>
            <person name="Young S."/>
            <person name="Ho-Il K."/>
            <person name="Hahn J.H."/>
            <person name="Sangsakoo G."/>
            <person name="Vanavichit A."/>
            <person name="de Mattos Luiz.A.T."/>
            <person name="Zimmer P.D."/>
            <person name="Malone G."/>
            <person name="Dellagostin O."/>
            <person name="de Oliveira A.C."/>
            <person name="Bevan M."/>
            <person name="Bancroft I."/>
            <person name="Minx P."/>
            <person name="Cordum H."/>
            <person name="Wilson R."/>
            <person name="Cheng Z."/>
            <person name="Jin W."/>
            <person name="Jiang J."/>
            <person name="Leong S.A."/>
            <person name="Iwama H."/>
            <person name="Gojobori T."/>
            <person name="Itoh T."/>
            <person name="Niimura Y."/>
            <person name="Fujii Y."/>
            <person name="Habara T."/>
            <person name="Sakai H."/>
            <person name="Sato Y."/>
            <person name="Wilson G."/>
            <person name="Kumar K."/>
            <person name="McCouch S."/>
            <person name="Juretic N."/>
            <person name="Hoen D."/>
            <person name="Wright S."/>
            <person name="Bruskiewich R."/>
            <person name="Bureau T."/>
            <person name="Miyao A."/>
            <person name="Hirochika H."/>
            <person name="Nishikawa T."/>
            <person name="Kadowaki K."/>
            <person name="Sugiura M."/>
            <person name="Burr B."/>
            <person name="Sasaki T."/>
        </authorList>
    </citation>
    <scope>NUCLEOTIDE SEQUENCE [LARGE SCALE GENOMIC DNA]</scope>
    <source>
        <strain evidence="2">cv. Nipponbare</strain>
    </source>
</reference>
<reference evidence="2" key="2">
    <citation type="journal article" date="2008" name="Nucleic Acids Res.">
        <title>The rice annotation project database (RAP-DB): 2008 update.</title>
        <authorList>
            <consortium name="The rice annotation project (RAP)"/>
        </authorList>
    </citation>
    <scope>GENOME REANNOTATION</scope>
    <source>
        <strain evidence="2">cv. Nipponbare</strain>
    </source>
</reference>